<dbReference type="PROSITE" id="PS51704">
    <property type="entry name" value="GP_PDE"/>
    <property type="match status" value="1"/>
</dbReference>
<keyword evidence="3" id="KW-1185">Reference proteome</keyword>
<dbReference type="SUPFAM" id="SSF51695">
    <property type="entry name" value="PLC-like phosphodiesterases"/>
    <property type="match status" value="1"/>
</dbReference>
<dbReference type="GO" id="GO:0006629">
    <property type="term" value="P:lipid metabolic process"/>
    <property type="evidence" value="ECO:0007669"/>
    <property type="project" value="InterPro"/>
</dbReference>
<dbReference type="RefSeq" id="WP_025909233.1">
    <property type="nucleotide sequence ID" value="NZ_KQ758639.1"/>
</dbReference>
<gene>
    <name evidence="2" type="ORF">AS180_07820</name>
</gene>
<dbReference type="InterPro" id="IPR017946">
    <property type="entry name" value="PLC-like_Pdiesterase_TIM-brl"/>
</dbReference>
<dbReference type="GO" id="GO:0008081">
    <property type="term" value="F:phosphoric diester hydrolase activity"/>
    <property type="evidence" value="ECO:0007669"/>
    <property type="project" value="InterPro"/>
</dbReference>
<proteinExistence type="predicted"/>
<dbReference type="PANTHER" id="PTHR46211">
    <property type="entry name" value="GLYCEROPHOSPHORYL DIESTER PHOSPHODIESTERASE"/>
    <property type="match status" value="1"/>
</dbReference>
<feature type="domain" description="GP-PDE" evidence="1">
    <location>
        <begin position="1"/>
        <end position="237"/>
    </location>
</feature>
<dbReference type="PANTHER" id="PTHR46211:SF1">
    <property type="entry name" value="GLYCEROPHOSPHODIESTER PHOSPHODIESTERASE, CYTOPLASMIC"/>
    <property type="match status" value="1"/>
</dbReference>
<protein>
    <recommendedName>
        <fullName evidence="1">GP-PDE domain-containing protein</fullName>
    </recommendedName>
</protein>
<evidence type="ECO:0000313" key="3">
    <source>
        <dbReference type="Proteomes" id="UP000053681"/>
    </source>
</evidence>
<reference evidence="2 3" key="1">
    <citation type="submission" date="2015-11" db="EMBL/GenBank/DDBJ databases">
        <title>Bacillus caseinolyticus sp nov.</title>
        <authorList>
            <person name="Dastager S.G."/>
            <person name="Mawlankar R."/>
        </authorList>
    </citation>
    <scope>NUCLEOTIDE SEQUENCE [LARGE SCALE GENOMIC DNA]</scope>
    <source>
        <strain evidence="2 3">SGD-V-76</strain>
    </source>
</reference>
<dbReference type="Pfam" id="PF03009">
    <property type="entry name" value="GDPD"/>
    <property type="match status" value="1"/>
</dbReference>
<sequence>MRIMGHRGAAGTFPENTMISFEEAIRVGADGIELDVHMSKDDELMVIHDEKVDRTTNGKGYIRDFNYKELRSLDASYKFKKKYGACQIPTLKEVLAWASNQQFSVNIELKNNLFDYPYLEMKVLDLIYYYKMKDRIIISSFNHNSLARVTSFDSTIETAILYSYPMFEPWIYAQHLGARALHPNYRTVNQVNVAASKDYRIPVRPYTVNDVKLAKQLYGYGCESIITDYPEKMVNEFANKRM</sequence>
<dbReference type="InterPro" id="IPR030395">
    <property type="entry name" value="GP_PDE_dom"/>
</dbReference>
<evidence type="ECO:0000313" key="2">
    <source>
        <dbReference type="EMBL" id="KSU88477.1"/>
    </source>
</evidence>
<dbReference type="CDD" id="cd08563">
    <property type="entry name" value="GDPD_TtGDE_like"/>
    <property type="match status" value="1"/>
</dbReference>
<dbReference type="AlphaFoldDB" id="A0A0V8JNP2"/>
<dbReference type="Proteomes" id="UP000053681">
    <property type="component" value="Unassembled WGS sequence"/>
</dbReference>
<evidence type="ECO:0000259" key="1">
    <source>
        <dbReference type="PROSITE" id="PS51704"/>
    </source>
</evidence>
<comment type="caution">
    <text evidence="2">The sequence shown here is derived from an EMBL/GenBank/DDBJ whole genome shotgun (WGS) entry which is preliminary data.</text>
</comment>
<name>A0A0V8JNP2_9BACI</name>
<dbReference type="EMBL" id="LNQP01000023">
    <property type="protein sequence ID" value="KSU88477.1"/>
    <property type="molecule type" value="Genomic_DNA"/>
</dbReference>
<dbReference type="Gene3D" id="3.20.20.190">
    <property type="entry name" value="Phosphatidylinositol (PI) phosphodiesterase"/>
    <property type="match status" value="1"/>
</dbReference>
<organism evidence="2 3">
    <name type="scientific">Priestia veravalensis</name>
    <dbReference type="NCBI Taxonomy" id="1414648"/>
    <lineage>
        <taxon>Bacteria</taxon>
        <taxon>Bacillati</taxon>
        <taxon>Bacillota</taxon>
        <taxon>Bacilli</taxon>
        <taxon>Bacillales</taxon>
        <taxon>Bacillaceae</taxon>
        <taxon>Priestia</taxon>
    </lineage>
</organism>
<accession>A0A0V8JNP2</accession>